<name>A0A845PRI5_9FLAO</name>
<accession>A0A845PRI5</accession>
<protein>
    <submittedName>
        <fullName evidence="2">Outer membrane beta-barrel protein</fullName>
    </submittedName>
</protein>
<gene>
    <name evidence="2" type="ORF">GNY06_02360</name>
</gene>
<dbReference type="RefSeq" id="WP_166518629.1">
    <property type="nucleotide sequence ID" value="NZ_JAAABJ010000247.1"/>
</dbReference>
<dbReference type="EMBL" id="JAAABJ010000247">
    <property type="protein sequence ID" value="NAW50275.1"/>
    <property type="molecule type" value="Genomic_DNA"/>
</dbReference>
<evidence type="ECO:0000313" key="3">
    <source>
        <dbReference type="Proteomes" id="UP000553459"/>
    </source>
</evidence>
<feature type="domain" description="Outer membrane protein beta-barrel" evidence="1">
    <location>
        <begin position="297"/>
        <end position="394"/>
    </location>
</feature>
<proteinExistence type="predicted"/>
<comment type="caution">
    <text evidence="2">The sequence shown here is derived from an EMBL/GenBank/DDBJ whole genome shotgun (WGS) entry which is preliminary data.</text>
</comment>
<evidence type="ECO:0000313" key="2">
    <source>
        <dbReference type="EMBL" id="NAW50275.1"/>
    </source>
</evidence>
<evidence type="ECO:0000259" key="1">
    <source>
        <dbReference type="Pfam" id="PF14905"/>
    </source>
</evidence>
<organism evidence="2 3">
    <name type="scientific">Elizabethkingia argenteiflava</name>
    <dbReference type="NCBI Taxonomy" id="2681556"/>
    <lineage>
        <taxon>Bacteria</taxon>
        <taxon>Pseudomonadati</taxon>
        <taxon>Bacteroidota</taxon>
        <taxon>Flavobacteriia</taxon>
        <taxon>Flavobacteriales</taxon>
        <taxon>Weeksellaceae</taxon>
        <taxon>Elizabethkingia</taxon>
    </lineage>
</organism>
<dbReference type="AlphaFoldDB" id="A0A845PRI5"/>
<dbReference type="SUPFAM" id="SSF56935">
    <property type="entry name" value="Porins"/>
    <property type="match status" value="1"/>
</dbReference>
<sequence>MDVLRIAPSIRVQNDQISMMGKSSISVMVDDRQILLSGEDMINFLKNIKLDNIKSIEVITNPPAKYETEGNSGIVDIKLKKARANSWSNTTRTSYIQAIYPSFSIGNSFSYQKNKLSLLFDISVSPYTRIYTNESKYDYPKEYWKNNIYNKARIHPISGLLNLGYDVSKNLRIGFQYLGNMSHLKKDKIGTANAYNRGVGDLKKLIQTTADYYNHSFNGNLLKKLDTLGKQLSLDVDYFAYKADRNNLLNAEYKSYLWAVSKKEYIENLNLQKINNFSTKIDFDMLYEWARLSFGGNPARWYLTANSYEEGNPFLQPSFTSDVEVSHTYSKTREGFGQLILHDLQNDIQSFIGKNYYDYDNFVCSEYIQHAVFAWWRASAEASIYYSETKAYSEYLNPQYYEYN</sequence>
<dbReference type="Pfam" id="PF14905">
    <property type="entry name" value="OMP_b-brl_3"/>
    <property type="match status" value="1"/>
</dbReference>
<reference evidence="2 3" key="1">
    <citation type="submission" date="2019-11" db="EMBL/GenBank/DDBJ databases">
        <title>Characterization of Elizabethkingia argenteiflava sp. nov., isolated from inner surface of Soybean Pods.</title>
        <authorList>
            <person name="Mo S."/>
        </authorList>
    </citation>
    <scope>NUCLEOTIDE SEQUENCE [LARGE SCALE GENOMIC DNA]</scope>
    <source>
        <strain evidence="2 3">YB22</strain>
    </source>
</reference>
<dbReference type="InterPro" id="IPR041700">
    <property type="entry name" value="OMP_b-brl_3"/>
</dbReference>
<keyword evidence="3" id="KW-1185">Reference proteome</keyword>
<dbReference type="Proteomes" id="UP000553459">
    <property type="component" value="Unassembled WGS sequence"/>
</dbReference>